<gene>
    <name evidence="3" type="ORF">BGZ97_005403</name>
</gene>
<feature type="compositionally biased region" description="Polar residues" evidence="2">
    <location>
        <begin position="609"/>
        <end position="631"/>
    </location>
</feature>
<evidence type="ECO:0000256" key="2">
    <source>
        <dbReference type="SAM" id="MobiDB-lite"/>
    </source>
</evidence>
<feature type="compositionally biased region" description="Low complexity" evidence="2">
    <location>
        <begin position="302"/>
        <end position="330"/>
    </location>
</feature>
<feature type="compositionally biased region" description="Low complexity" evidence="2">
    <location>
        <begin position="153"/>
        <end position="164"/>
    </location>
</feature>
<feature type="compositionally biased region" description="Polar residues" evidence="2">
    <location>
        <begin position="243"/>
        <end position="259"/>
    </location>
</feature>
<dbReference type="EMBL" id="JAAAIN010002439">
    <property type="protein sequence ID" value="KAG0293165.1"/>
    <property type="molecule type" value="Genomic_DNA"/>
</dbReference>
<name>A0A9P6QUJ8_9FUNG</name>
<feature type="region of interest" description="Disordered" evidence="2">
    <location>
        <begin position="58"/>
        <end position="164"/>
    </location>
</feature>
<keyword evidence="1" id="KW-0175">Coiled coil</keyword>
<feature type="coiled-coil region" evidence="1">
    <location>
        <begin position="450"/>
        <end position="484"/>
    </location>
</feature>
<feature type="compositionally biased region" description="Polar residues" evidence="2">
    <location>
        <begin position="565"/>
        <end position="574"/>
    </location>
</feature>
<feature type="compositionally biased region" description="Polar residues" evidence="2">
    <location>
        <begin position="116"/>
        <end position="125"/>
    </location>
</feature>
<evidence type="ECO:0000313" key="3">
    <source>
        <dbReference type="EMBL" id="KAG0293165.1"/>
    </source>
</evidence>
<dbReference type="PANTHER" id="PTHR40130:SF1">
    <property type="entry name" value="SPINDLE POLE BODY-ASSOCIATED PROTEIN CUT12 DOMAIN-CONTAINING PROTEIN"/>
    <property type="match status" value="1"/>
</dbReference>
<dbReference type="PANTHER" id="PTHR40130">
    <property type="entry name" value="EXPRESSED PROTEIN"/>
    <property type="match status" value="1"/>
</dbReference>
<feature type="compositionally biased region" description="Gly residues" evidence="2">
    <location>
        <begin position="504"/>
        <end position="517"/>
    </location>
</feature>
<evidence type="ECO:0000256" key="1">
    <source>
        <dbReference type="SAM" id="Coils"/>
    </source>
</evidence>
<feature type="region of interest" description="Disordered" evidence="2">
    <location>
        <begin position="302"/>
        <end position="343"/>
    </location>
</feature>
<proteinExistence type="predicted"/>
<feature type="coiled-coil region" evidence="1">
    <location>
        <begin position="345"/>
        <end position="379"/>
    </location>
</feature>
<organism evidence="3 4">
    <name type="scientific">Linnemannia gamsii</name>
    <dbReference type="NCBI Taxonomy" id="64522"/>
    <lineage>
        <taxon>Eukaryota</taxon>
        <taxon>Fungi</taxon>
        <taxon>Fungi incertae sedis</taxon>
        <taxon>Mucoromycota</taxon>
        <taxon>Mortierellomycotina</taxon>
        <taxon>Mortierellomycetes</taxon>
        <taxon>Mortierellales</taxon>
        <taxon>Mortierellaceae</taxon>
        <taxon>Linnemannia</taxon>
    </lineage>
</organism>
<accession>A0A9P6QUJ8</accession>
<dbReference type="OrthoDB" id="3197614at2759"/>
<sequence>MEDTAINLFLLATRDTQDQEVIRTLKFMNANHLRQGKDLQRKLAKAAAEAAAAAAAAATAAQQQQHPQAGTRVRNDRSNGSSLGTSESPSAGRRRSSSGQYQQGNSGGLGQRRHNAPSSLNPSSTLHHHTLGDPTGDVQSKGSGDTGSGGSYLGTSSEASSNSSSAMIEESFTLIKSHAKDKSDPFNRFWEELENLVHKISNPVAFTSIPLDGDDPLPINTESTVLPSPTSEKRPPLSPLDGPQSSQNDLSQADATSKQGHNRPTGGSLSSKTQHQPRVRIDPSPMQESFFIIDSPSQRNVAAAAARNRSASASETGSISASSNAQSRPSSLRRTESSPRGSKTMEEYAIENQQLKMTLDKLSKRNLKLEKQLEGVMQMSVWTKDVQRSAMQLIRSQDILRPVKQSIQDLSAEKAGVLTQRLQQSAAGPQPPSSTSSATPTTASYDQMNPMTMQARLKELEEELQQLKLENAKQNHLMKKYKQRWEDLKESAKRRRNATPTPPEGGGDSGQGVGGADSGSPVLNSVPSGKFGDSGGSNPVSNPYSNAALAGSPSGLGQVARPPFSTLSRSSSASGPVVLPGSSYQRRIMMESKAGGVLDHTPLNMHRQTSASMVSSTTPRVLDTSPRTNVGSLPFVPEIPRQPMVAQSGGIGVGSPALSTSRPPSVASPSSTVPIPVGTQPSAMPG</sequence>
<feature type="compositionally biased region" description="Polar residues" evidence="2">
    <location>
        <begin position="220"/>
        <end position="230"/>
    </location>
</feature>
<keyword evidence="4" id="KW-1185">Reference proteome</keyword>
<feature type="non-terminal residue" evidence="3">
    <location>
        <position position="686"/>
    </location>
</feature>
<feature type="compositionally biased region" description="Polar residues" evidence="2">
    <location>
        <begin position="536"/>
        <end position="545"/>
    </location>
</feature>
<feature type="compositionally biased region" description="Low complexity" evidence="2">
    <location>
        <begin position="86"/>
        <end position="104"/>
    </location>
</feature>
<feature type="compositionally biased region" description="Low complexity" evidence="2">
    <location>
        <begin position="659"/>
        <end position="677"/>
    </location>
</feature>
<dbReference type="Proteomes" id="UP000823405">
    <property type="component" value="Unassembled WGS sequence"/>
</dbReference>
<feature type="compositionally biased region" description="Low complexity" evidence="2">
    <location>
        <begin position="423"/>
        <end position="444"/>
    </location>
</feature>
<dbReference type="AlphaFoldDB" id="A0A9P6QUJ8"/>
<feature type="region of interest" description="Disordered" evidence="2">
    <location>
        <begin position="209"/>
        <end position="285"/>
    </location>
</feature>
<feature type="compositionally biased region" description="Polar residues" evidence="2">
    <location>
        <begin position="265"/>
        <end position="276"/>
    </location>
</feature>
<comment type="caution">
    <text evidence="3">The sequence shown here is derived from an EMBL/GenBank/DDBJ whole genome shotgun (WGS) entry which is preliminary data.</text>
</comment>
<feature type="region of interest" description="Disordered" evidence="2">
    <location>
        <begin position="486"/>
        <end position="579"/>
    </location>
</feature>
<feature type="compositionally biased region" description="Low complexity" evidence="2">
    <location>
        <begin position="58"/>
        <end position="69"/>
    </location>
</feature>
<evidence type="ECO:0000313" key="4">
    <source>
        <dbReference type="Proteomes" id="UP000823405"/>
    </source>
</evidence>
<feature type="region of interest" description="Disordered" evidence="2">
    <location>
        <begin position="421"/>
        <end position="446"/>
    </location>
</feature>
<feature type="region of interest" description="Disordered" evidence="2">
    <location>
        <begin position="609"/>
        <end position="686"/>
    </location>
</feature>
<reference evidence="3" key="1">
    <citation type="journal article" date="2020" name="Fungal Divers.">
        <title>Resolving the Mortierellaceae phylogeny through synthesis of multi-gene phylogenetics and phylogenomics.</title>
        <authorList>
            <person name="Vandepol N."/>
            <person name="Liber J."/>
            <person name="Desiro A."/>
            <person name="Na H."/>
            <person name="Kennedy M."/>
            <person name="Barry K."/>
            <person name="Grigoriev I.V."/>
            <person name="Miller A.N."/>
            <person name="O'Donnell K."/>
            <person name="Stajich J.E."/>
            <person name="Bonito G."/>
        </authorList>
    </citation>
    <scope>NUCLEOTIDE SEQUENCE</scope>
    <source>
        <strain evidence="3">NVP60</strain>
    </source>
</reference>
<protein>
    <submittedName>
        <fullName evidence="3">Uncharacterized protein</fullName>
    </submittedName>
</protein>